<feature type="domain" description="Major facilitator superfamily (MFS) profile" evidence="7">
    <location>
        <begin position="22"/>
        <end position="488"/>
    </location>
</feature>
<evidence type="ECO:0000313" key="8">
    <source>
        <dbReference type="EMBL" id="KAJ7746313.1"/>
    </source>
</evidence>
<keyword evidence="5 6" id="KW-0472">Membrane</keyword>
<feature type="transmembrane region" description="Helical" evidence="6">
    <location>
        <begin position="388"/>
        <end position="408"/>
    </location>
</feature>
<dbReference type="InterPro" id="IPR036259">
    <property type="entry name" value="MFS_trans_sf"/>
</dbReference>
<feature type="transmembrane region" description="Helical" evidence="6">
    <location>
        <begin position="202"/>
        <end position="225"/>
    </location>
</feature>
<evidence type="ECO:0000256" key="4">
    <source>
        <dbReference type="ARBA" id="ARBA00022989"/>
    </source>
</evidence>
<dbReference type="InterPro" id="IPR020846">
    <property type="entry name" value="MFS_dom"/>
</dbReference>
<feature type="transmembrane region" description="Helical" evidence="6">
    <location>
        <begin position="464"/>
        <end position="483"/>
    </location>
</feature>
<feature type="transmembrane region" description="Helical" evidence="6">
    <location>
        <begin position="159"/>
        <end position="181"/>
    </location>
</feature>
<dbReference type="PANTHER" id="PTHR23504">
    <property type="entry name" value="MAJOR FACILITATOR SUPERFAMILY DOMAIN-CONTAINING PROTEIN 10"/>
    <property type="match status" value="1"/>
</dbReference>
<protein>
    <submittedName>
        <fullName evidence="8">Major facilitator superfamily multidrug-resistance, DHA1 sub-family</fullName>
    </submittedName>
</protein>
<accession>A0AAD7IPS0</accession>
<feature type="transmembrane region" description="Helical" evidence="6">
    <location>
        <begin position="21"/>
        <end position="43"/>
    </location>
</feature>
<evidence type="ECO:0000256" key="3">
    <source>
        <dbReference type="ARBA" id="ARBA00022692"/>
    </source>
</evidence>
<comment type="subcellular location">
    <subcellularLocation>
        <location evidence="1">Membrane</location>
        <topology evidence="1">Multi-pass membrane protein</topology>
    </subcellularLocation>
</comment>
<name>A0AAD7IPS0_9AGAR</name>
<evidence type="ECO:0000256" key="5">
    <source>
        <dbReference type="ARBA" id="ARBA00023136"/>
    </source>
</evidence>
<keyword evidence="4 6" id="KW-1133">Transmembrane helix</keyword>
<dbReference type="GO" id="GO:0022857">
    <property type="term" value="F:transmembrane transporter activity"/>
    <property type="evidence" value="ECO:0007669"/>
    <property type="project" value="InterPro"/>
</dbReference>
<dbReference type="Gene3D" id="1.20.1250.20">
    <property type="entry name" value="MFS general substrate transporter like domains"/>
    <property type="match status" value="1"/>
</dbReference>
<keyword evidence="3 6" id="KW-0812">Transmembrane</keyword>
<dbReference type="AlphaFoldDB" id="A0AAD7IPS0"/>
<dbReference type="SUPFAM" id="SSF103473">
    <property type="entry name" value="MFS general substrate transporter"/>
    <property type="match status" value="1"/>
</dbReference>
<organism evidence="8 9">
    <name type="scientific">Mycena metata</name>
    <dbReference type="NCBI Taxonomy" id="1033252"/>
    <lineage>
        <taxon>Eukaryota</taxon>
        <taxon>Fungi</taxon>
        <taxon>Dikarya</taxon>
        <taxon>Basidiomycota</taxon>
        <taxon>Agaricomycotina</taxon>
        <taxon>Agaricomycetes</taxon>
        <taxon>Agaricomycetidae</taxon>
        <taxon>Agaricales</taxon>
        <taxon>Marasmiineae</taxon>
        <taxon>Mycenaceae</taxon>
        <taxon>Mycena</taxon>
    </lineage>
</organism>
<dbReference type="PANTHER" id="PTHR23504:SF15">
    <property type="entry name" value="MAJOR FACILITATOR SUPERFAMILY (MFS) PROFILE DOMAIN-CONTAINING PROTEIN"/>
    <property type="match status" value="1"/>
</dbReference>
<feature type="transmembrane region" description="Helical" evidence="6">
    <location>
        <begin position="428"/>
        <end position="452"/>
    </location>
</feature>
<feature type="transmembrane region" description="Helical" evidence="6">
    <location>
        <begin position="327"/>
        <end position="346"/>
    </location>
</feature>
<evidence type="ECO:0000256" key="6">
    <source>
        <dbReference type="SAM" id="Phobius"/>
    </source>
</evidence>
<reference evidence="8" key="1">
    <citation type="submission" date="2023-03" db="EMBL/GenBank/DDBJ databases">
        <title>Massive genome expansion in bonnet fungi (Mycena s.s.) driven by repeated elements and novel gene families across ecological guilds.</title>
        <authorList>
            <consortium name="Lawrence Berkeley National Laboratory"/>
            <person name="Harder C.B."/>
            <person name="Miyauchi S."/>
            <person name="Viragh M."/>
            <person name="Kuo A."/>
            <person name="Thoen E."/>
            <person name="Andreopoulos B."/>
            <person name="Lu D."/>
            <person name="Skrede I."/>
            <person name="Drula E."/>
            <person name="Henrissat B."/>
            <person name="Morin E."/>
            <person name="Kohler A."/>
            <person name="Barry K."/>
            <person name="LaButti K."/>
            <person name="Morin E."/>
            <person name="Salamov A."/>
            <person name="Lipzen A."/>
            <person name="Mereny Z."/>
            <person name="Hegedus B."/>
            <person name="Baldrian P."/>
            <person name="Stursova M."/>
            <person name="Weitz H."/>
            <person name="Taylor A."/>
            <person name="Grigoriev I.V."/>
            <person name="Nagy L.G."/>
            <person name="Martin F."/>
            <person name="Kauserud H."/>
        </authorList>
    </citation>
    <scope>NUCLEOTIDE SEQUENCE</scope>
    <source>
        <strain evidence="8">CBHHK182m</strain>
    </source>
</reference>
<dbReference type="EMBL" id="JARKIB010000080">
    <property type="protein sequence ID" value="KAJ7746313.1"/>
    <property type="molecule type" value="Genomic_DNA"/>
</dbReference>
<dbReference type="Pfam" id="PF07690">
    <property type="entry name" value="MFS_1"/>
    <property type="match status" value="1"/>
</dbReference>
<keyword evidence="9" id="KW-1185">Reference proteome</keyword>
<dbReference type="Proteomes" id="UP001215598">
    <property type="component" value="Unassembled WGS sequence"/>
</dbReference>
<proteinExistence type="predicted"/>
<evidence type="ECO:0000259" key="7">
    <source>
        <dbReference type="PROSITE" id="PS50850"/>
    </source>
</evidence>
<dbReference type="GO" id="GO:0016020">
    <property type="term" value="C:membrane"/>
    <property type="evidence" value="ECO:0007669"/>
    <property type="project" value="UniProtKB-SubCell"/>
</dbReference>
<feature type="transmembrane region" description="Helical" evidence="6">
    <location>
        <begin position="95"/>
        <end position="113"/>
    </location>
</feature>
<feature type="transmembrane region" description="Helical" evidence="6">
    <location>
        <begin position="358"/>
        <end position="376"/>
    </location>
</feature>
<dbReference type="PROSITE" id="PS50850">
    <property type="entry name" value="MFS"/>
    <property type="match status" value="1"/>
</dbReference>
<comment type="caution">
    <text evidence="8">The sequence shown here is derived from an EMBL/GenBank/DDBJ whole genome shotgun (WGS) entry which is preliminary data.</text>
</comment>
<evidence type="ECO:0000313" key="9">
    <source>
        <dbReference type="Proteomes" id="UP001215598"/>
    </source>
</evidence>
<evidence type="ECO:0000256" key="1">
    <source>
        <dbReference type="ARBA" id="ARBA00004141"/>
    </source>
</evidence>
<gene>
    <name evidence="8" type="ORF">B0H16DRAFT_1854712</name>
</gene>
<feature type="transmembrane region" description="Helical" evidence="6">
    <location>
        <begin position="63"/>
        <end position="83"/>
    </location>
</feature>
<evidence type="ECO:0000256" key="2">
    <source>
        <dbReference type="ARBA" id="ARBA00022448"/>
    </source>
</evidence>
<keyword evidence="2" id="KW-0813">Transport</keyword>
<dbReference type="InterPro" id="IPR011701">
    <property type="entry name" value="MFS"/>
</dbReference>
<sequence length="501" mass="54310">MNETSEGNRNVRTRRTPIPKFQVGIVLLIQFAEPVTALVIYPFVIQFVRDTGITGGEETKTGFYAGMLESVFFLAECLTVFSWGRLSDIYGRRPVLLLGPLGLGLSMLGFGLSKKFWFLFVFRCIQGICNGNIGLYSIGLRVSKTVINEISDSTNIADIFSIMPLMWAVGVTIAPFIGGVFSNPAAKWPETLGKLQIFRTHIYLLPCLIAGSVAFLSFALALVGLNEVGIMVQHVLGIYCVSQTLPSIIGPRRGSPPTDADPLLPAPPQETQEAPLPVRDLLTRPVLIAMANHGLLYFCNMSNDSLIPLFFSTPISLGGLGLKPYDIGLIMGLCGFCNAIIQLLLGGRLIRRSGPRRMFILGICAIFAAFAMYPLLSFLAQRAGRVDSAVVVVLACQLSCSFLVYFAYSSMMIFVMDAAPTPASLGSVNGLSGTVGTLFRSLAPSFASSLFAFSAEHQILDGNMVYFVLMVITLAALRCALLLPRTLRLESKAQARLEGDT</sequence>